<accession>A0A4R6A795</accession>
<dbReference type="EMBL" id="SNAA01000008">
    <property type="protein sequence ID" value="TDL79621.1"/>
    <property type="molecule type" value="Genomic_DNA"/>
</dbReference>
<evidence type="ECO:0000313" key="2">
    <source>
        <dbReference type="Proteomes" id="UP000295701"/>
    </source>
</evidence>
<reference evidence="1 2" key="1">
    <citation type="submission" date="2019-03" db="EMBL/GenBank/DDBJ databases">
        <title>Primorskyibacter sp. SS33 isolated from sediments.</title>
        <authorList>
            <person name="Xunke S."/>
        </authorList>
    </citation>
    <scope>NUCLEOTIDE SEQUENCE [LARGE SCALE GENOMIC DNA]</scope>
    <source>
        <strain evidence="1 2">SS33</strain>
    </source>
</reference>
<proteinExistence type="predicted"/>
<organism evidence="1 2">
    <name type="scientific">Palleronia sediminis</name>
    <dbReference type="NCBI Taxonomy" id="2547833"/>
    <lineage>
        <taxon>Bacteria</taxon>
        <taxon>Pseudomonadati</taxon>
        <taxon>Pseudomonadota</taxon>
        <taxon>Alphaproteobacteria</taxon>
        <taxon>Rhodobacterales</taxon>
        <taxon>Roseobacteraceae</taxon>
        <taxon>Palleronia</taxon>
    </lineage>
</organism>
<protein>
    <submittedName>
        <fullName evidence="1">Uncharacterized protein</fullName>
    </submittedName>
</protein>
<dbReference type="RefSeq" id="WP_133396633.1">
    <property type="nucleotide sequence ID" value="NZ_SNAA01000008.1"/>
</dbReference>
<gene>
    <name evidence="1" type="ORF">E2L08_08410</name>
</gene>
<dbReference type="Proteomes" id="UP000295701">
    <property type="component" value="Unassembled WGS sequence"/>
</dbReference>
<comment type="caution">
    <text evidence="1">The sequence shown here is derived from an EMBL/GenBank/DDBJ whole genome shotgun (WGS) entry which is preliminary data.</text>
</comment>
<keyword evidence="2" id="KW-1185">Reference proteome</keyword>
<dbReference type="OrthoDB" id="7051241at2"/>
<evidence type="ECO:0000313" key="1">
    <source>
        <dbReference type="EMBL" id="TDL79621.1"/>
    </source>
</evidence>
<sequence>MSRGRLRAWLSLEQACTDEVGNDGLQSRETVLPLSARAPCAKLAREGLNHPPPVRLVLLVGAGGDAPVQDPGVQVGIPFPIFWRNLEVDLHRPLERFEMSILVSALAEQPFEMCRVLPLRPTLQNLAEAKDIEHGWSVAGQFHVL</sequence>
<name>A0A4R6A795_9RHOB</name>
<dbReference type="AlphaFoldDB" id="A0A4R6A795"/>